<name>H5ST94_ACEAU</name>
<protein>
    <submittedName>
        <fullName evidence="1">Uncharacterized protein</fullName>
    </submittedName>
</protein>
<reference evidence="1" key="2">
    <citation type="journal article" date="2012" name="PLoS ONE">
        <title>A Deeply Branching Thermophilic Bacterium with an Ancient Acetyl-CoA Pathway Dominates a Subsurface Ecosystem.</title>
        <authorList>
            <person name="Takami H."/>
            <person name="Noguchi H."/>
            <person name="Takaki Y."/>
            <person name="Uchiyama I."/>
            <person name="Toyoda A."/>
            <person name="Nishi S."/>
            <person name="Chee G.-J."/>
            <person name="Arai W."/>
            <person name="Nunoura T."/>
            <person name="Itoh T."/>
            <person name="Hattori M."/>
            <person name="Takai K."/>
        </authorList>
    </citation>
    <scope>NUCLEOTIDE SEQUENCE</scope>
</reference>
<evidence type="ECO:0000313" key="1">
    <source>
        <dbReference type="EMBL" id="BAL59744.1"/>
    </source>
</evidence>
<organism evidence="1">
    <name type="scientific">Acetithermum autotrophicum</name>
    <dbReference type="NCBI Taxonomy" id="1446466"/>
    <lineage>
        <taxon>Bacteria</taxon>
        <taxon>Candidatus Bipolaricaulota</taxon>
        <taxon>Candidatus Acetithermum</taxon>
    </lineage>
</organism>
<sequence length="125" mass="14643">MLQRTLPDAIKLLKLKQGLCDKVIAVFDWDEMHESHGKKTRIERLQELLQMHPRVGGVPVRENLEDLIRSCLDQTCRVKFEELKHKSKLAAVKWAIKQDLDQSQLKARLTDLQRSLQCQILRDFV</sequence>
<accession>H5ST94</accession>
<proteinExistence type="predicted"/>
<reference evidence="1" key="1">
    <citation type="journal article" date="2005" name="Environ. Microbiol.">
        <title>Genetic and functional properties of uncultivated thermophilic crenarchaeotes from a subsurface gold mine as revealed by analysis of genome fragments.</title>
        <authorList>
            <person name="Nunoura T."/>
            <person name="Hirayama H."/>
            <person name="Takami H."/>
            <person name="Oida H."/>
            <person name="Nishi S."/>
            <person name="Shimamura S."/>
            <person name="Suzuki Y."/>
            <person name="Inagaki F."/>
            <person name="Takai K."/>
            <person name="Nealson K.H."/>
            <person name="Horikoshi K."/>
        </authorList>
    </citation>
    <scope>NUCLEOTIDE SEQUENCE</scope>
</reference>
<dbReference type="EMBL" id="AP011803">
    <property type="protein sequence ID" value="BAL59744.1"/>
    <property type="molecule type" value="Genomic_DNA"/>
</dbReference>
<gene>
    <name evidence="1" type="ORF">HGMM_OP4C380</name>
</gene>
<dbReference type="AlphaFoldDB" id="H5ST94"/>